<feature type="region of interest" description="Disordered" evidence="1">
    <location>
        <begin position="1"/>
        <end position="25"/>
    </location>
</feature>
<reference evidence="2" key="1">
    <citation type="submission" date="2025-08" db="UniProtKB">
        <authorList>
            <consortium name="Ensembl"/>
        </authorList>
    </citation>
    <scope>IDENTIFICATION</scope>
</reference>
<dbReference type="AlphaFoldDB" id="A0A8C3RAE7"/>
<evidence type="ECO:0000256" key="1">
    <source>
        <dbReference type="SAM" id="MobiDB-lite"/>
    </source>
</evidence>
<name>A0A8C3RAE7_9PASS</name>
<accession>A0A8C3RAE7</accession>
<protein>
    <submittedName>
        <fullName evidence="2">Uncharacterized protein</fullName>
    </submittedName>
</protein>
<evidence type="ECO:0000313" key="2">
    <source>
        <dbReference type="Ensembl" id="ENSCRFP00000018509.1"/>
    </source>
</evidence>
<sequence length="96" mass="10362">PTWPWTLAGSQGHSSPSPSQAPLESLLPKEPVIPVQPQETPHGQWTPRDVPTITLLLLERGMFILHSSGCLFTAPGTCNGLKALCSPQENNNSTKH</sequence>
<reference evidence="2" key="2">
    <citation type="submission" date="2025-09" db="UniProtKB">
        <authorList>
            <consortium name="Ensembl"/>
        </authorList>
    </citation>
    <scope>IDENTIFICATION</scope>
</reference>
<organism evidence="2 3">
    <name type="scientific">Cyanoderma ruficeps</name>
    <name type="common">rufous-capped babbler</name>
    <dbReference type="NCBI Taxonomy" id="181631"/>
    <lineage>
        <taxon>Eukaryota</taxon>
        <taxon>Metazoa</taxon>
        <taxon>Chordata</taxon>
        <taxon>Craniata</taxon>
        <taxon>Vertebrata</taxon>
        <taxon>Euteleostomi</taxon>
        <taxon>Archelosauria</taxon>
        <taxon>Archosauria</taxon>
        <taxon>Dinosauria</taxon>
        <taxon>Saurischia</taxon>
        <taxon>Theropoda</taxon>
        <taxon>Coelurosauria</taxon>
        <taxon>Aves</taxon>
        <taxon>Neognathae</taxon>
        <taxon>Neoaves</taxon>
        <taxon>Telluraves</taxon>
        <taxon>Australaves</taxon>
        <taxon>Passeriformes</taxon>
        <taxon>Sylvioidea</taxon>
        <taxon>Timaliidae</taxon>
        <taxon>Cyanoderma</taxon>
    </lineage>
</organism>
<feature type="compositionally biased region" description="Low complexity" evidence="1">
    <location>
        <begin position="8"/>
        <end position="21"/>
    </location>
</feature>
<dbReference type="Ensembl" id="ENSCRFT00000019130.1">
    <property type="protein sequence ID" value="ENSCRFP00000018509.1"/>
    <property type="gene ID" value="ENSCRFG00000013987.1"/>
</dbReference>
<evidence type="ECO:0000313" key="3">
    <source>
        <dbReference type="Proteomes" id="UP000694396"/>
    </source>
</evidence>
<proteinExistence type="predicted"/>
<keyword evidence="3" id="KW-1185">Reference proteome</keyword>
<dbReference type="Proteomes" id="UP000694396">
    <property type="component" value="Unplaced"/>
</dbReference>